<dbReference type="PANTHER" id="PTHR35089:SF1">
    <property type="entry name" value="CHAPERONE PROTEIN SKP"/>
    <property type="match status" value="1"/>
</dbReference>
<organism evidence="5 6">
    <name type="scientific">Petrimonas mucosa</name>
    <dbReference type="NCBI Taxonomy" id="1642646"/>
    <lineage>
        <taxon>Bacteria</taxon>
        <taxon>Pseudomonadati</taxon>
        <taxon>Bacteroidota</taxon>
        <taxon>Bacteroidia</taxon>
        <taxon>Bacteroidales</taxon>
        <taxon>Dysgonomonadaceae</taxon>
        <taxon>Petrimonas</taxon>
    </lineage>
</organism>
<proteinExistence type="inferred from homology"/>
<comment type="similarity">
    <text evidence="1">Belongs to the Skp family.</text>
</comment>
<accession>A0A1G4G456</accession>
<dbReference type="InterPro" id="IPR024930">
    <property type="entry name" value="Skp_dom_sf"/>
</dbReference>
<dbReference type="STRING" id="1642646.ING2E5A_0482"/>
<dbReference type="Pfam" id="PF03938">
    <property type="entry name" value="OmpH"/>
    <property type="match status" value="1"/>
</dbReference>
<feature type="signal peptide" evidence="4">
    <location>
        <begin position="1"/>
        <end position="19"/>
    </location>
</feature>
<dbReference type="GO" id="GO:0005829">
    <property type="term" value="C:cytosol"/>
    <property type="evidence" value="ECO:0007669"/>
    <property type="project" value="TreeGrafter"/>
</dbReference>
<evidence type="ECO:0000256" key="2">
    <source>
        <dbReference type="ARBA" id="ARBA00022729"/>
    </source>
</evidence>
<dbReference type="KEGG" id="pmuc:ING2E5A_0482"/>
<dbReference type="SMART" id="SM00935">
    <property type="entry name" value="OmpH"/>
    <property type="match status" value="1"/>
</dbReference>
<keyword evidence="2 4" id="KW-0732">Signal</keyword>
<dbReference type="Proteomes" id="UP000178485">
    <property type="component" value="Chromosome i"/>
</dbReference>
<dbReference type="GO" id="GO:0051082">
    <property type="term" value="F:unfolded protein binding"/>
    <property type="evidence" value="ECO:0007669"/>
    <property type="project" value="InterPro"/>
</dbReference>
<evidence type="ECO:0000313" key="6">
    <source>
        <dbReference type="Proteomes" id="UP000178485"/>
    </source>
</evidence>
<keyword evidence="3" id="KW-0175">Coiled coil</keyword>
<evidence type="ECO:0008006" key="7">
    <source>
        <dbReference type="Google" id="ProtNLM"/>
    </source>
</evidence>
<gene>
    <name evidence="5" type="ORF">ING2E5A_0482</name>
</gene>
<evidence type="ECO:0000256" key="4">
    <source>
        <dbReference type="SAM" id="SignalP"/>
    </source>
</evidence>
<reference evidence="5 6" key="1">
    <citation type="submission" date="2016-08" db="EMBL/GenBank/DDBJ databases">
        <authorList>
            <person name="Seilhamer J.J."/>
        </authorList>
    </citation>
    <scope>NUCLEOTIDE SEQUENCE [LARGE SCALE GENOMIC DNA]</scope>
    <source>
        <strain evidence="5">ING2-E5A</strain>
    </source>
</reference>
<protein>
    <recommendedName>
        <fullName evidence="7">OmpH family outer membrane protein</fullName>
    </recommendedName>
</protein>
<keyword evidence="6" id="KW-1185">Reference proteome</keyword>
<dbReference type="Gene3D" id="3.30.910.20">
    <property type="entry name" value="Skp domain"/>
    <property type="match status" value="1"/>
</dbReference>
<dbReference type="AlphaFoldDB" id="A0A1G4G456"/>
<dbReference type="PANTHER" id="PTHR35089">
    <property type="entry name" value="CHAPERONE PROTEIN SKP"/>
    <property type="match status" value="1"/>
</dbReference>
<dbReference type="RefSeq" id="WP_071136023.1">
    <property type="nucleotide sequence ID" value="NZ_JBMNSM010000080.1"/>
</dbReference>
<dbReference type="GO" id="GO:0050821">
    <property type="term" value="P:protein stabilization"/>
    <property type="evidence" value="ECO:0007669"/>
    <property type="project" value="TreeGrafter"/>
</dbReference>
<evidence type="ECO:0000313" key="5">
    <source>
        <dbReference type="EMBL" id="SCM55620.1"/>
    </source>
</evidence>
<name>A0A1G4G456_9BACT</name>
<feature type="chain" id="PRO_5009603776" description="OmpH family outer membrane protein" evidence="4">
    <location>
        <begin position="20"/>
        <end position="168"/>
    </location>
</feature>
<evidence type="ECO:0000256" key="1">
    <source>
        <dbReference type="ARBA" id="ARBA00009091"/>
    </source>
</evidence>
<dbReference type="EMBL" id="LT608328">
    <property type="protein sequence ID" value="SCM55620.1"/>
    <property type="molecule type" value="Genomic_DNA"/>
</dbReference>
<dbReference type="InterPro" id="IPR005632">
    <property type="entry name" value="Chaperone_Skp"/>
</dbReference>
<feature type="coiled-coil region" evidence="3">
    <location>
        <begin position="83"/>
        <end position="114"/>
    </location>
</feature>
<evidence type="ECO:0000256" key="3">
    <source>
        <dbReference type="SAM" id="Coils"/>
    </source>
</evidence>
<sequence length="168" mass="18883">MTKKLIILLFAIVPIAAFAQNVKLAHVNTSELFNQMPEIPGIETQLNNKQEEISKNGQALVDEFNKKAEEFQKLAPTSSETVKADQQKQLDQIQERYQMFVQNSQREMEELRQKLLAPIQQKIANAIKAVGDEKGYTYIFDLAAGNLVYVSTTAEDATPLVKSKLGIK</sequence>
<dbReference type="SUPFAM" id="SSF111384">
    <property type="entry name" value="OmpH-like"/>
    <property type="match status" value="1"/>
</dbReference>